<evidence type="ECO:0008006" key="3">
    <source>
        <dbReference type="Google" id="ProtNLM"/>
    </source>
</evidence>
<gene>
    <name evidence="1" type="ORF">GXW78_05055</name>
</gene>
<protein>
    <recommendedName>
        <fullName evidence="3">DUF1508 domain-containing protein</fullName>
    </recommendedName>
</protein>
<comment type="caution">
    <text evidence="1">The sequence shown here is derived from an EMBL/GenBank/DDBJ whole genome shotgun (WGS) entry which is preliminary data.</text>
</comment>
<evidence type="ECO:0000313" key="2">
    <source>
        <dbReference type="Proteomes" id="UP000698752"/>
    </source>
</evidence>
<name>A0ABS5EDC1_9PROT</name>
<dbReference type="Proteomes" id="UP000698752">
    <property type="component" value="Unassembled WGS sequence"/>
</dbReference>
<dbReference type="RefSeq" id="WP_211866616.1">
    <property type="nucleotide sequence ID" value="NZ_JAAEDI010000004.1"/>
</dbReference>
<accession>A0ABS5EDC1</accession>
<keyword evidence="2" id="KW-1185">Reference proteome</keyword>
<proteinExistence type="predicted"/>
<sequence>MVLYSLLSFGFTFQHNGKEHAFHVLAKSQGEAIQKVRAMAGADFVGILTHEANSIICPAFAASEETNEPSASAS</sequence>
<dbReference type="EMBL" id="JAAEDI010000004">
    <property type="protein sequence ID" value="MBR0649021.1"/>
    <property type="molecule type" value="Genomic_DNA"/>
</dbReference>
<evidence type="ECO:0000313" key="1">
    <source>
        <dbReference type="EMBL" id="MBR0649021.1"/>
    </source>
</evidence>
<reference evidence="2" key="1">
    <citation type="journal article" date="2021" name="Syst. Appl. Microbiol.">
        <title>Roseomonas hellenica sp. nov., isolated from roots of wild-growing Alkanna tinctoria.</title>
        <authorList>
            <person name="Rat A."/>
            <person name="Naranjo H.D."/>
            <person name="Lebbe L."/>
            <person name="Cnockaert M."/>
            <person name="Krigas N."/>
            <person name="Grigoriadou K."/>
            <person name="Maloupa E."/>
            <person name="Willems A."/>
        </authorList>
    </citation>
    <scope>NUCLEOTIDE SEQUENCE [LARGE SCALE GENOMIC DNA]</scope>
    <source>
        <strain evidence="2">LMG 31159</strain>
    </source>
</reference>
<organism evidence="1 2">
    <name type="scientific">Neoroseomonas terrae</name>
    <dbReference type="NCBI Taxonomy" id="424799"/>
    <lineage>
        <taxon>Bacteria</taxon>
        <taxon>Pseudomonadati</taxon>
        <taxon>Pseudomonadota</taxon>
        <taxon>Alphaproteobacteria</taxon>
        <taxon>Acetobacterales</taxon>
        <taxon>Acetobacteraceae</taxon>
        <taxon>Neoroseomonas</taxon>
    </lineage>
</organism>